<name>A0A5C1HY37_9SPHI</name>
<dbReference type="EMBL" id="CP043450">
    <property type="protein sequence ID" value="QEM10595.1"/>
    <property type="molecule type" value="Genomic_DNA"/>
</dbReference>
<sequence length="913" mass="99328">MAQIPPIEDAYIDDVINASSGYNPLLKKTQGVKLRELVKLLRDRLEQEADDLSTGKVDKLTGYQLSQENFTFEEKNKLAVLREHFRGYFISLETLQSSVPTGVAGDYAFVDQGPTTDAQMYIWNTDNNQWAASAGGQNLLDTVLAGINFNVTVPVVSTDNVLTAFGKLQGQINHILESQTGGSKGQLLAKASDENFDYEWITPSNDSTALKPAISHTYAELKALVDSENLVPGQLYVVTDYATQYLQPVSNAVKKDAAIEPLLITAISKTGFASEAISPEHPDDKIAYDFTRNILKPGYAGDFHVHFQQTEDIPGLDGSAGKRIIVDIQAQYSSLNGGYELHASAADTQISEDDFYRHANYPFVNVVVYSLIEAGGQYDGPDFKIKINGTNFTIQAAQVPVVNYDEVLTGGLVLQQNITGNCAVQVYLNTEPAEPVLTPAGPATPAITRPGWITRRVDDHNNDAPYDHRKVLTWGEVTHGSYGYSQFKVFAEQQSSENTNDYSQVNIVIRSFRANLLKAPIVQPYPTEAWIYKNFSDFGFEVYAVGKCDVESYCLVNGVSYTIPPFDNTEAVTASELHSGFASLAPGTGGNVIVQFYPDADNVPAPYILDQDMQNPVPAIMGEVPTFGQNCFENYIAGNTNVNAADIPQIALGDNCSHNLINENSNLVFLPAYSSRNTITNSRVSPLTDNGGERALLRNVIIDSQVSAATLGNTTIIQSSILYIDGANNDIYNSQLSIIVGSFNKLLSSSDFTYTNGDNNVVGSTRGTGGEFGFVIGSGNIRPGFVEYSCIRGNNNVFPTISSIYNSSGNFVVGDYNNIGDTNIRVFGNNNTIVARPGILGGLIEADNNVITGSCSGLFNIGKGSDNNRFENINALTYGKNCKNNYEISGTNIVREDGYSDHKPWNTTTTNTD</sequence>
<proteinExistence type="predicted"/>
<evidence type="ECO:0000313" key="2">
    <source>
        <dbReference type="Proteomes" id="UP000251402"/>
    </source>
</evidence>
<dbReference type="Proteomes" id="UP000251402">
    <property type="component" value="Chromosome"/>
</dbReference>
<protein>
    <submittedName>
        <fullName evidence="1">Uncharacterized protein</fullName>
    </submittedName>
</protein>
<accession>A0A5C1HY37</accession>
<dbReference type="OrthoDB" id="773389at2"/>
<reference evidence="1" key="1">
    <citation type="submission" date="2019-08" db="EMBL/GenBank/DDBJ databases">
        <title>Comparative genome analysis confer to the adaptation heavy metal polluted environment.</title>
        <authorList>
            <person name="Li Y."/>
        </authorList>
    </citation>
    <scope>NUCLEOTIDE SEQUENCE [LARGE SCALE GENOMIC DNA]</scope>
    <source>
        <strain evidence="1">P1</strain>
    </source>
</reference>
<dbReference type="AlphaFoldDB" id="A0A5C1HY37"/>
<gene>
    <name evidence="1" type="ORF">DEO27_011380</name>
</gene>
<keyword evidence="2" id="KW-1185">Reference proteome</keyword>
<evidence type="ECO:0000313" key="1">
    <source>
        <dbReference type="EMBL" id="QEM10595.1"/>
    </source>
</evidence>
<dbReference type="RefSeq" id="WP_112566246.1">
    <property type="nucleotide sequence ID" value="NZ_CP043450.1"/>
</dbReference>
<dbReference type="KEGG" id="mrub:DEO27_011380"/>
<organism evidence="1 2">
    <name type="scientific">Mucilaginibacter rubeus</name>
    <dbReference type="NCBI Taxonomy" id="2027860"/>
    <lineage>
        <taxon>Bacteria</taxon>
        <taxon>Pseudomonadati</taxon>
        <taxon>Bacteroidota</taxon>
        <taxon>Sphingobacteriia</taxon>
        <taxon>Sphingobacteriales</taxon>
        <taxon>Sphingobacteriaceae</taxon>
        <taxon>Mucilaginibacter</taxon>
    </lineage>
</organism>